<accession>A0AAU9QD37</accession>
<dbReference type="EMBL" id="CAKMTQ010000067">
    <property type="protein sequence ID" value="CAH1541878.1"/>
    <property type="molecule type" value="Genomic_DNA"/>
</dbReference>
<dbReference type="Proteomes" id="UP001295420">
    <property type="component" value="Unassembled WGS sequence"/>
</dbReference>
<dbReference type="AlphaFoldDB" id="A0AAU9QD37"/>
<evidence type="ECO:0000313" key="1">
    <source>
        <dbReference type="EMBL" id="CAH1541878.1"/>
    </source>
</evidence>
<gene>
    <name evidence="1" type="ORF">THF1D04_70187</name>
</gene>
<name>A0AAU9QD37_9VIBR</name>
<sequence>MHWCFLLRYVLQSLVVIGFAHGKNLLISNGVLIENSSYNLFKCMLMHTSF</sequence>
<proteinExistence type="predicted"/>
<comment type="caution">
    <text evidence="1">The sequence shown here is derived from an EMBL/GenBank/DDBJ whole genome shotgun (WGS) entry which is preliminary data.</text>
</comment>
<reference evidence="1" key="1">
    <citation type="submission" date="2022-01" db="EMBL/GenBank/DDBJ databases">
        <authorList>
            <person name="Lagorce A."/>
        </authorList>
    </citation>
    <scope>NUCLEOTIDE SEQUENCE</scope>
    <source>
        <strain evidence="1">Th15_F1_D04</strain>
    </source>
</reference>
<protein>
    <submittedName>
        <fullName evidence="1">Uncharacterized protein</fullName>
    </submittedName>
</protein>
<evidence type="ECO:0000313" key="2">
    <source>
        <dbReference type="Proteomes" id="UP001295420"/>
    </source>
</evidence>
<organism evidence="1 2">
    <name type="scientific">Vibrio owensii</name>
    <dbReference type="NCBI Taxonomy" id="696485"/>
    <lineage>
        <taxon>Bacteria</taxon>
        <taxon>Pseudomonadati</taxon>
        <taxon>Pseudomonadota</taxon>
        <taxon>Gammaproteobacteria</taxon>
        <taxon>Vibrionales</taxon>
        <taxon>Vibrionaceae</taxon>
        <taxon>Vibrio</taxon>
    </lineage>
</organism>